<evidence type="ECO:0000313" key="6">
    <source>
        <dbReference type="Proteomes" id="UP000039046"/>
    </source>
</evidence>
<reference evidence="5 6" key="1">
    <citation type="journal article" date="2015" name="Genome Announc.">
        <title>Draft Genome Sequence and Gene Annotation of the Entomopathogenic Fungus Verticillium hemipterigenum.</title>
        <authorList>
            <person name="Horn F."/>
            <person name="Habel A."/>
            <person name="Scharf D.H."/>
            <person name="Dworschak J."/>
            <person name="Brakhage A.A."/>
            <person name="Guthke R."/>
            <person name="Hertweck C."/>
            <person name="Linde J."/>
        </authorList>
    </citation>
    <scope>NUCLEOTIDE SEQUENCE [LARGE SCALE GENOMIC DNA]</scope>
</reference>
<feature type="region of interest" description="Disordered" evidence="4">
    <location>
        <begin position="193"/>
        <end position="222"/>
    </location>
</feature>
<dbReference type="Pfam" id="PF07052">
    <property type="entry name" value="Hep_59"/>
    <property type="match status" value="1"/>
</dbReference>
<dbReference type="OrthoDB" id="5627at2759"/>
<feature type="compositionally biased region" description="Polar residues" evidence="4">
    <location>
        <begin position="136"/>
        <end position="148"/>
    </location>
</feature>
<dbReference type="InterPro" id="IPR010756">
    <property type="entry name" value="Tls1-like"/>
</dbReference>
<feature type="region of interest" description="Disordered" evidence="4">
    <location>
        <begin position="1"/>
        <end position="61"/>
    </location>
</feature>
<organism evidence="5 6">
    <name type="scientific">[Torrubiella] hemipterigena</name>
    <dbReference type="NCBI Taxonomy" id="1531966"/>
    <lineage>
        <taxon>Eukaryota</taxon>
        <taxon>Fungi</taxon>
        <taxon>Dikarya</taxon>
        <taxon>Ascomycota</taxon>
        <taxon>Pezizomycotina</taxon>
        <taxon>Sordariomycetes</taxon>
        <taxon>Hypocreomycetidae</taxon>
        <taxon>Hypocreales</taxon>
        <taxon>Clavicipitaceae</taxon>
        <taxon>Clavicipitaceae incertae sedis</taxon>
        <taxon>'Torrubiella' clade</taxon>
    </lineage>
</organism>
<evidence type="ECO:0000256" key="3">
    <source>
        <dbReference type="ARBA" id="ARBA00023242"/>
    </source>
</evidence>
<evidence type="ECO:0000313" key="5">
    <source>
        <dbReference type="EMBL" id="CEJ90574.1"/>
    </source>
</evidence>
<proteinExistence type="inferred from homology"/>
<evidence type="ECO:0000256" key="2">
    <source>
        <dbReference type="ARBA" id="ARBA00007643"/>
    </source>
</evidence>
<protein>
    <recommendedName>
        <fullName evidence="7">mRNA splicing factor RNA helicase</fullName>
    </recommendedName>
</protein>
<evidence type="ECO:0000256" key="4">
    <source>
        <dbReference type="SAM" id="MobiDB-lite"/>
    </source>
</evidence>
<dbReference type="Proteomes" id="UP000039046">
    <property type="component" value="Unassembled WGS sequence"/>
</dbReference>
<feature type="region of interest" description="Disordered" evidence="4">
    <location>
        <begin position="288"/>
        <end position="317"/>
    </location>
</feature>
<evidence type="ECO:0000256" key="1">
    <source>
        <dbReference type="ARBA" id="ARBA00004123"/>
    </source>
</evidence>
<dbReference type="AlphaFoldDB" id="A0A0A1T703"/>
<keyword evidence="3" id="KW-0539">Nucleus</keyword>
<name>A0A0A1T703_9HYPO</name>
<evidence type="ECO:0008006" key="7">
    <source>
        <dbReference type="Google" id="ProtNLM"/>
    </source>
</evidence>
<sequence>MEGDPATSAEPVRFRVGKKRKAYRQRVEEDVGHAADQGPSDSVPVEAQGVETDKGDREEDEGDAIQAALKLRNARRGRLQGVSFTANSQIGAHGEQSLVVRQPEELAKGIPDRFTHQTGLAMELNDKHMEQYIESRLSSRTAGSTTEHVTAPDAASSNTSGLQATNSITGGQTASRGKLLEVDLSQQDFAKREIDRKRLFGGQDSPEKPKRRNRNRRGSDDIKRDQLVEAFLTENKLDVYNVPAAQNKTGSSASGKTLSADDIMAEQFQRQYMDELAMRNARRRPAINQPKGASAAQQAAEEVLKGPKLGGSKNNRTAVRNALLMAQERGKQR</sequence>
<keyword evidence="6" id="KW-1185">Reference proteome</keyword>
<accession>A0A0A1T703</accession>
<comment type="similarity">
    <text evidence="2">Belongs to the TLS1 family.</text>
</comment>
<comment type="subcellular location">
    <subcellularLocation>
        <location evidence="1">Nucleus</location>
    </subcellularLocation>
</comment>
<dbReference type="GO" id="GO:0000398">
    <property type="term" value="P:mRNA splicing, via spliceosome"/>
    <property type="evidence" value="ECO:0007669"/>
    <property type="project" value="TreeGrafter"/>
</dbReference>
<gene>
    <name evidence="5" type="ORF">VHEMI06348</name>
</gene>
<feature type="compositionally biased region" description="Basic residues" evidence="4">
    <location>
        <begin position="15"/>
        <end position="24"/>
    </location>
</feature>
<dbReference type="PANTHER" id="PTHR13486:SF2">
    <property type="entry name" value="SPLICING FACTOR C9ORF78"/>
    <property type="match status" value="1"/>
</dbReference>
<dbReference type="EMBL" id="CDHN01000003">
    <property type="protein sequence ID" value="CEJ90574.1"/>
    <property type="molecule type" value="Genomic_DNA"/>
</dbReference>
<dbReference type="PANTHER" id="PTHR13486">
    <property type="entry name" value="TELOMERE LENGTH AND SILENCING PROTEIN 1 TLS1 FAMILY MEMBER"/>
    <property type="match status" value="1"/>
</dbReference>
<dbReference type="GO" id="GO:0005681">
    <property type="term" value="C:spliceosomal complex"/>
    <property type="evidence" value="ECO:0007669"/>
    <property type="project" value="TreeGrafter"/>
</dbReference>
<feature type="compositionally biased region" description="Polar residues" evidence="4">
    <location>
        <begin position="155"/>
        <end position="174"/>
    </location>
</feature>
<feature type="region of interest" description="Disordered" evidence="4">
    <location>
        <begin position="135"/>
        <end position="174"/>
    </location>
</feature>
<dbReference type="HOGENOM" id="CLU_047429_1_0_1"/>